<evidence type="ECO:0000313" key="1">
    <source>
        <dbReference type="EMBL" id="PSU48281.1"/>
    </source>
</evidence>
<reference evidence="1 2" key="1">
    <citation type="submission" date="2018-01" db="EMBL/GenBank/DDBJ databases">
        <title>Whole genome sequencing of Histamine producing bacteria.</title>
        <authorList>
            <person name="Butler K."/>
        </authorList>
    </citation>
    <scope>NUCLEOTIDE SEQUENCE [LARGE SCALE GENOMIC DNA]</scope>
    <source>
        <strain evidence="1 2">JCM 12947</strain>
    </source>
</reference>
<dbReference type="PROSITE" id="PS51257">
    <property type="entry name" value="PROKAR_LIPOPROTEIN"/>
    <property type="match status" value="1"/>
</dbReference>
<protein>
    <recommendedName>
        <fullName evidence="3">Lipoprotein</fullName>
    </recommendedName>
</protein>
<dbReference type="EMBL" id="PYMJ01000010">
    <property type="protein sequence ID" value="PSU48281.1"/>
    <property type="molecule type" value="Genomic_DNA"/>
</dbReference>
<dbReference type="Proteomes" id="UP000240987">
    <property type="component" value="Unassembled WGS sequence"/>
</dbReference>
<dbReference type="AlphaFoldDB" id="A0A2T3JH82"/>
<dbReference type="OrthoDB" id="6313374at2"/>
<gene>
    <name evidence="1" type="ORF">C9J12_11725</name>
</gene>
<comment type="caution">
    <text evidence="1">The sequence shown here is derived from an EMBL/GenBank/DDBJ whole genome shotgun (WGS) entry which is preliminary data.</text>
</comment>
<proteinExistence type="predicted"/>
<sequence length="251" mass="27204">MKKINPSLFLIIGISALILVSGCSDRKKSLTENTMNIPVFINPALTMVAYMVDASVVDNLEDELSIPWSMTVAVKQISGKKTREVGNCSSILAAQNDNFEPVEPSHHTPYLNALMQCRAITIAVDMAPSNISYLTGSLDKRAIGALPVAMAFIPSKSQQSSIKANGLLKSINDVTPIIGFTQVNDYEIELKINGGSQTMLVLAKGDTNGDQIEDLLMQVINATEGGTYSATRLFVLSRKEKDGSWSLLSEY</sequence>
<dbReference type="RefSeq" id="WP_107242888.1">
    <property type="nucleotide sequence ID" value="NZ_PYMJ01000010.1"/>
</dbReference>
<name>A0A2T3JH82_9GAMM</name>
<evidence type="ECO:0000313" key="2">
    <source>
        <dbReference type="Proteomes" id="UP000240987"/>
    </source>
</evidence>
<accession>A0A2T3JH82</accession>
<keyword evidence="2" id="KW-1185">Reference proteome</keyword>
<organism evidence="1 2">
    <name type="scientific">Photobacterium frigidiphilum</name>
    <dbReference type="NCBI Taxonomy" id="264736"/>
    <lineage>
        <taxon>Bacteria</taxon>
        <taxon>Pseudomonadati</taxon>
        <taxon>Pseudomonadota</taxon>
        <taxon>Gammaproteobacteria</taxon>
        <taxon>Vibrionales</taxon>
        <taxon>Vibrionaceae</taxon>
        <taxon>Photobacterium</taxon>
    </lineage>
</organism>
<evidence type="ECO:0008006" key="3">
    <source>
        <dbReference type="Google" id="ProtNLM"/>
    </source>
</evidence>